<feature type="domain" description="AAR2 N-terminal" evidence="4">
    <location>
        <begin position="101"/>
        <end position="242"/>
    </location>
</feature>
<evidence type="ECO:0000256" key="1">
    <source>
        <dbReference type="ARBA" id="ARBA00006281"/>
    </source>
</evidence>
<organism evidence="5 6">
    <name type="scientific">Hirsutella rhossiliensis</name>
    <dbReference type="NCBI Taxonomy" id="111463"/>
    <lineage>
        <taxon>Eukaryota</taxon>
        <taxon>Fungi</taxon>
        <taxon>Dikarya</taxon>
        <taxon>Ascomycota</taxon>
        <taxon>Pezizomycotina</taxon>
        <taxon>Sordariomycetes</taxon>
        <taxon>Hypocreomycetidae</taxon>
        <taxon>Hypocreales</taxon>
        <taxon>Ophiocordycipitaceae</taxon>
        <taxon>Hirsutella</taxon>
    </lineage>
</organism>
<dbReference type="InterPro" id="IPR038516">
    <property type="entry name" value="AAR2_N_sf"/>
</dbReference>
<dbReference type="InterPro" id="IPR038514">
    <property type="entry name" value="AAR2_C_sf"/>
</dbReference>
<dbReference type="Proteomes" id="UP000824596">
    <property type="component" value="Unassembled WGS sequence"/>
</dbReference>
<feature type="region of interest" description="Disordered" evidence="2">
    <location>
        <begin position="52"/>
        <end position="76"/>
    </location>
</feature>
<evidence type="ECO:0000259" key="4">
    <source>
        <dbReference type="Pfam" id="PF20981"/>
    </source>
</evidence>
<comment type="caution">
    <text evidence="5">The sequence shown here is derived from an EMBL/GenBank/DDBJ whole genome shotgun (WGS) entry which is preliminary data.</text>
</comment>
<accession>A0A9P8MRM4</accession>
<evidence type="ECO:0000313" key="5">
    <source>
        <dbReference type="EMBL" id="KAH0960137.1"/>
    </source>
</evidence>
<dbReference type="GeneID" id="68358287"/>
<reference evidence="5" key="1">
    <citation type="submission" date="2021-09" db="EMBL/GenBank/DDBJ databases">
        <title>A high-quality genome of the endoparasitic fungus Hirsutella rhossiliensis with a comparison of Hirsutella genomes reveals transposable elements contributing to genome size variation.</title>
        <authorList>
            <person name="Lin R."/>
            <person name="Jiao Y."/>
            <person name="Sun X."/>
            <person name="Ling J."/>
            <person name="Xie B."/>
            <person name="Cheng X."/>
        </authorList>
    </citation>
    <scope>NUCLEOTIDE SEQUENCE</scope>
    <source>
        <strain evidence="5">HR02</strain>
    </source>
</reference>
<dbReference type="Pfam" id="PF20981">
    <property type="entry name" value="AAR2_1st"/>
    <property type="match status" value="1"/>
</dbReference>
<gene>
    <name evidence="5" type="ORF">HRG_09158</name>
</gene>
<feature type="region of interest" description="Disordered" evidence="2">
    <location>
        <begin position="1"/>
        <end position="31"/>
    </location>
</feature>
<dbReference type="Pfam" id="PF05282">
    <property type="entry name" value="AAR2"/>
    <property type="match status" value="1"/>
</dbReference>
<sequence>MDSKASSLWMPKGIAKSNSTASTSGRSTKSYDSVKGIGVYAFGTLHLVRHDDSPRHSFDGDEDDGPPPLEPPSATTQYSLLPQTKQPASPRNAMLHAMGGGDIVLVLHLPEAYTIGYDTISFSAKHFIGIRSLPAGPHFFWASNSAATSVRSGFWIMSSGVNRVHVVQWHRYNEVFVRPTRTETRIQAENVDKIFDQLPQYRDPTALGRAGGEMSPFKIQTNINLWRELTCSLDQTILDRIMAEQEEGWNVHTCDRVKGSLRLPGDMDLDRRLAHPVFQSHELKFSFEQQTRTYSLALVGRARTRDARDSTSHIISWMTDAPTKRLSEDDIVGELQFAYVAGVYMGNNACIQQWWYMVLRLFLRAYRLVLRRPQLAAALLRTIAGQLAHSIGWVDESILDYSEANARKLRVALIIYRRRMKELILGTSRDANVDRASVSVAFSRLEGVVAQLGWDLQTEYLRKGKIRLEDGEDLDVELSELEDEDERGEWAPEIIELDEYGRQIGLVSLSS</sequence>
<dbReference type="CDD" id="cd13777">
    <property type="entry name" value="Aar2_N"/>
    <property type="match status" value="1"/>
</dbReference>
<keyword evidence="6" id="KW-1185">Reference proteome</keyword>
<name>A0A9P8MRM4_9HYPO</name>
<dbReference type="Gene3D" id="2.60.34.20">
    <property type="match status" value="1"/>
</dbReference>
<dbReference type="InterPro" id="IPR007946">
    <property type="entry name" value="AAR2"/>
</dbReference>
<feature type="compositionally biased region" description="Polar residues" evidence="2">
    <location>
        <begin position="16"/>
        <end position="31"/>
    </location>
</feature>
<evidence type="ECO:0000313" key="6">
    <source>
        <dbReference type="Proteomes" id="UP000824596"/>
    </source>
</evidence>
<dbReference type="AlphaFoldDB" id="A0A9P8MRM4"/>
<protein>
    <submittedName>
        <fullName evidence="5">AAR2 protein</fullName>
    </submittedName>
</protein>
<dbReference type="OrthoDB" id="201752at2759"/>
<dbReference type="Gene3D" id="1.25.40.550">
    <property type="entry name" value="Aar2, C-terminal domain-like"/>
    <property type="match status" value="1"/>
</dbReference>
<dbReference type="InterPro" id="IPR033647">
    <property type="entry name" value="Aar2_N"/>
</dbReference>
<proteinExistence type="inferred from homology"/>
<dbReference type="PANTHER" id="PTHR12689">
    <property type="entry name" value="A1 CISTRON SPLICING FACTOR AAR2-RELATED"/>
    <property type="match status" value="1"/>
</dbReference>
<dbReference type="EMBL" id="JAIZPD010000011">
    <property type="protein sequence ID" value="KAH0960137.1"/>
    <property type="molecule type" value="Genomic_DNA"/>
</dbReference>
<evidence type="ECO:0000259" key="3">
    <source>
        <dbReference type="Pfam" id="PF05282"/>
    </source>
</evidence>
<dbReference type="GO" id="GO:0000244">
    <property type="term" value="P:spliceosomal tri-snRNP complex assembly"/>
    <property type="evidence" value="ECO:0007669"/>
    <property type="project" value="TreeGrafter"/>
</dbReference>
<comment type="similarity">
    <text evidence="1">Belongs to the AAR2 family.</text>
</comment>
<dbReference type="RefSeq" id="XP_044717650.1">
    <property type="nucleotide sequence ID" value="XM_044867629.1"/>
</dbReference>
<dbReference type="CDD" id="cd13778">
    <property type="entry name" value="Aar2_C"/>
    <property type="match status" value="1"/>
</dbReference>
<dbReference type="InterPro" id="IPR033648">
    <property type="entry name" value="AAR2_C"/>
</dbReference>
<feature type="domain" description="AAR2 C-terminal" evidence="3">
    <location>
        <begin position="289"/>
        <end position="457"/>
    </location>
</feature>
<evidence type="ECO:0000256" key="2">
    <source>
        <dbReference type="SAM" id="MobiDB-lite"/>
    </source>
</evidence>
<dbReference type="PANTHER" id="PTHR12689:SF4">
    <property type="entry name" value="PROTEIN AAR2 HOMOLOG"/>
    <property type="match status" value="1"/>
</dbReference>